<dbReference type="EC" id="6.3.5.5" evidence="9"/>
<dbReference type="SMART" id="SM01097">
    <property type="entry name" value="CPSase_sm_chain"/>
    <property type="match status" value="1"/>
</dbReference>
<dbReference type="PRINTS" id="PR00096">
    <property type="entry name" value="GATASE"/>
</dbReference>
<keyword evidence="12" id="KW-1185">Reference proteome</keyword>
<feature type="domain" description="Carbamoyl-phosphate synthase small subunit N-terminal" evidence="10">
    <location>
        <begin position="97"/>
        <end position="231"/>
    </location>
</feature>
<keyword evidence="7 9" id="KW-0665">Pyrimidine biosynthesis</keyword>
<evidence type="ECO:0000256" key="6">
    <source>
        <dbReference type="ARBA" id="ARBA00022962"/>
    </source>
</evidence>
<comment type="caution">
    <text evidence="11">The sequence shown here is derived from an EMBL/GenBank/DDBJ whole genome shotgun (WGS) entry which is preliminary data.</text>
</comment>
<dbReference type="InterPro" id="IPR010982">
    <property type="entry name" value="Lambda_DNA-bd_dom_sf"/>
</dbReference>
<dbReference type="InterPro" id="IPR035686">
    <property type="entry name" value="CPSase_GATase1"/>
</dbReference>
<feature type="binding site" evidence="9">
    <location>
        <position position="338"/>
    </location>
    <ligand>
        <name>L-glutamine</name>
        <dbReference type="ChEBI" id="CHEBI:58359"/>
    </ligand>
</feature>
<dbReference type="InterPro" id="IPR029062">
    <property type="entry name" value="Class_I_gatase-like"/>
</dbReference>
<dbReference type="SUPFAM" id="SSF52317">
    <property type="entry name" value="Class I glutamine amidotransferase-like"/>
    <property type="match status" value="1"/>
</dbReference>
<dbReference type="Gene3D" id="3.50.30.20">
    <property type="entry name" value="Carbamoyl-phosphate synthase small subunit, N-terminal domain"/>
    <property type="match status" value="1"/>
</dbReference>
<dbReference type="InterPro" id="IPR036480">
    <property type="entry name" value="CarbP_synth_ssu_N_sf"/>
</dbReference>
<evidence type="ECO:0000259" key="10">
    <source>
        <dbReference type="SMART" id="SM01097"/>
    </source>
</evidence>
<dbReference type="InterPro" id="IPR017926">
    <property type="entry name" value="GATASE"/>
</dbReference>
<evidence type="ECO:0000256" key="1">
    <source>
        <dbReference type="ARBA" id="ARBA00005077"/>
    </source>
</evidence>
<feature type="binding site" evidence="9">
    <location>
        <position position="412"/>
    </location>
    <ligand>
        <name>L-glutamine</name>
        <dbReference type="ChEBI" id="CHEBI:58359"/>
    </ligand>
</feature>
<name>A0ABM9HNA7_9PROT</name>
<keyword evidence="3 9" id="KW-0436">Ligase</keyword>
<feature type="active site" evidence="9">
    <location>
        <position position="453"/>
    </location>
</feature>
<evidence type="ECO:0000256" key="9">
    <source>
        <dbReference type="HAMAP-Rule" id="MF_01209"/>
    </source>
</evidence>
<dbReference type="Gene3D" id="1.10.260.40">
    <property type="entry name" value="lambda repressor-like DNA-binding domains"/>
    <property type="match status" value="1"/>
</dbReference>
<keyword evidence="9" id="KW-0055">Arginine biosynthesis</keyword>
<dbReference type="PANTHER" id="PTHR43418">
    <property type="entry name" value="MULTIFUNCTIONAL TRYPTOPHAN BIOSYNTHESIS PROTEIN-RELATED"/>
    <property type="match status" value="1"/>
</dbReference>
<comment type="pathway">
    <text evidence="1 9">Amino-acid biosynthesis; L-arginine biosynthesis; carbamoyl phosphate from bicarbonate: step 1/1.</text>
</comment>
<dbReference type="NCBIfam" id="TIGR01368">
    <property type="entry name" value="CPSaseIIsmall"/>
    <property type="match status" value="1"/>
</dbReference>
<feature type="region of interest" description="CPSase" evidence="9">
    <location>
        <begin position="1"/>
        <end position="283"/>
    </location>
</feature>
<evidence type="ECO:0000256" key="7">
    <source>
        <dbReference type="ARBA" id="ARBA00022975"/>
    </source>
</evidence>
<dbReference type="PANTHER" id="PTHR43418:SF7">
    <property type="entry name" value="CARBAMOYL-PHOSPHATE SYNTHASE SMALL CHAIN"/>
    <property type="match status" value="1"/>
</dbReference>
<keyword evidence="9" id="KW-0028">Amino-acid biosynthesis</keyword>
<comment type="similarity">
    <text evidence="2 9">Belongs to the CarA family.</text>
</comment>
<comment type="catalytic activity">
    <reaction evidence="8 9">
        <text>hydrogencarbonate + L-glutamine + 2 ATP + H2O = carbamoyl phosphate + L-glutamate + 2 ADP + phosphate + 2 H(+)</text>
        <dbReference type="Rhea" id="RHEA:18633"/>
        <dbReference type="ChEBI" id="CHEBI:15377"/>
        <dbReference type="ChEBI" id="CHEBI:15378"/>
        <dbReference type="ChEBI" id="CHEBI:17544"/>
        <dbReference type="ChEBI" id="CHEBI:29985"/>
        <dbReference type="ChEBI" id="CHEBI:30616"/>
        <dbReference type="ChEBI" id="CHEBI:43474"/>
        <dbReference type="ChEBI" id="CHEBI:58228"/>
        <dbReference type="ChEBI" id="CHEBI:58359"/>
        <dbReference type="ChEBI" id="CHEBI:456216"/>
        <dbReference type="EC" id="6.3.5.5"/>
    </reaction>
</comment>
<comment type="pathway">
    <text evidence="9">Pyrimidine metabolism; UMP biosynthesis via de novo pathway; (S)-dihydroorotate from bicarbonate: step 1/3.</text>
</comment>
<feature type="active site" description="Nucleophile" evidence="9">
    <location>
        <position position="367"/>
    </location>
</feature>
<dbReference type="PRINTS" id="PR00097">
    <property type="entry name" value="ANTSNTHASEII"/>
</dbReference>
<evidence type="ECO:0000313" key="11">
    <source>
        <dbReference type="EMBL" id="CAI3938325.1"/>
    </source>
</evidence>
<dbReference type="Gene3D" id="3.40.50.880">
    <property type="match status" value="1"/>
</dbReference>
<evidence type="ECO:0000256" key="2">
    <source>
        <dbReference type="ARBA" id="ARBA00007800"/>
    </source>
</evidence>
<reference evidence="11" key="1">
    <citation type="submission" date="2022-10" db="EMBL/GenBank/DDBJ databases">
        <authorList>
            <person name="Botero Cardona J."/>
        </authorList>
    </citation>
    <scope>NUCLEOTIDE SEQUENCE</scope>
    <source>
        <strain evidence="11">R-83534</strain>
    </source>
</reference>
<evidence type="ECO:0000256" key="4">
    <source>
        <dbReference type="ARBA" id="ARBA00022741"/>
    </source>
</evidence>
<organism evidence="11 12">
    <name type="scientific">Commensalibacter papalotli</name>
    <name type="common">ex Botero et al. 2024</name>
    <dbReference type="NCBI Taxonomy" id="2972766"/>
    <lineage>
        <taxon>Bacteria</taxon>
        <taxon>Pseudomonadati</taxon>
        <taxon>Pseudomonadota</taxon>
        <taxon>Alphaproteobacteria</taxon>
        <taxon>Acetobacterales</taxon>
        <taxon>Acetobacteraceae</taxon>
    </lineage>
</organism>
<dbReference type="NCBIfam" id="NF046037">
    <property type="entry name" value="carphisopro"/>
    <property type="match status" value="1"/>
</dbReference>
<keyword evidence="5 9" id="KW-0067">ATP-binding</keyword>
<comment type="catalytic activity">
    <reaction evidence="9">
        <text>L-glutamine + H2O = L-glutamate + NH4(+)</text>
        <dbReference type="Rhea" id="RHEA:15889"/>
        <dbReference type="ChEBI" id="CHEBI:15377"/>
        <dbReference type="ChEBI" id="CHEBI:28938"/>
        <dbReference type="ChEBI" id="CHEBI:29985"/>
        <dbReference type="ChEBI" id="CHEBI:58359"/>
    </reaction>
</comment>
<gene>
    <name evidence="9" type="primary">carA</name>
    <name evidence="11" type="ORF">R83534S58_LOCUS968</name>
</gene>
<evidence type="ECO:0000313" key="12">
    <source>
        <dbReference type="Proteomes" id="UP001154272"/>
    </source>
</evidence>
<dbReference type="InterPro" id="IPR002474">
    <property type="entry name" value="CarbamoylP_synth_ssu_N"/>
</dbReference>
<evidence type="ECO:0000256" key="5">
    <source>
        <dbReference type="ARBA" id="ARBA00022840"/>
    </source>
</evidence>
<dbReference type="CDD" id="cd01744">
    <property type="entry name" value="GATase1_CPSase"/>
    <property type="match status" value="1"/>
</dbReference>
<dbReference type="Proteomes" id="UP001154272">
    <property type="component" value="Unassembled WGS sequence"/>
</dbReference>
<dbReference type="SUPFAM" id="SSF52021">
    <property type="entry name" value="Carbamoyl phosphate synthetase, small subunit N-terminal domain"/>
    <property type="match status" value="1"/>
</dbReference>
<feature type="binding site" evidence="9">
    <location>
        <position position="409"/>
    </location>
    <ligand>
        <name>L-glutamine</name>
        <dbReference type="ChEBI" id="CHEBI:58359"/>
    </ligand>
</feature>
<dbReference type="NCBIfam" id="NF009475">
    <property type="entry name" value="PRK12838.1"/>
    <property type="match status" value="1"/>
</dbReference>
<protein>
    <recommendedName>
        <fullName evidence="9">Carbamoyl phosphate synthase small chain</fullName>
        <ecNumber evidence="9">6.3.5.5</ecNumber>
    </recommendedName>
    <alternativeName>
        <fullName evidence="9">Carbamoyl phosphate synthetase glutamine chain</fullName>
    </alternativeName>
</protein>
<comment type="subunit">
    <text evidence="9">Composed of two chains; the small (or glutamine) chain promotes the hydrolysis of glutamine to ammonia, which is used by the large (or ammonia) chain to synthesize carbamoyl phosphate. Tetramer of heterodimers (alpha,beta)4.</text>
</comment>
<dbReference type="Pfam" id="PF00988">
    <property type="entry name" value="CPSase_sm_chain"/>
    <property type="match status" value="1"/>
</dbReference>
<feature type="binding site" evidence="9">
    <location>
        <position position="368"/>
    </location>
    <ligand>
        <name>L-glutamine</name>
        <dbReference type="ChEBI" id="CHEBI:58359"/>
    </ligand>
</feature>
<evidence type="ECO:0000256" key="8">
    <source>
        <dbReference type="ARBA" id="ARBA00048816"/>
    </source>
</evidence>
<dbReference type="InterPro" id="IPR050472">
    <property type="entry name" value="Anth_synth/Amidotransfase"/>
</dbReference>
<keyword evidence="4 9" id="KW-0547">Nucleotide-binding</keyword>
<evidence type="ECO:0000256" key="3">
    <source>
        <dbReference type="ARBA" id="ARBA00022598"/>
    </source>
</evidence>
<dbReference type="InterPro" id="IPR059216">
    <property type="entry name" value="LeuA_carph_isopro_dom"/>
</dbReference>
<feature type="binding site" evidence="9">
    <location>
        <position position="411"/>
    </location>
    <ligand>
        <name>L-glutamine</name>
        <dbReference type="ChEBI" id="CHEBI:58359"/>
    </ligand>
</feature>
<dbReference type="HAMAP" id="MF_01209">
    <property type="entry name" value="CPSase_S_chain"/>
    <property type="match status" value="1"/>
</dbReference>
<accession>A0ABM9HNA7</accession>
<dbReference type="PRINTS" id="PR00099">
    <property type="entry name" value="CPSGATASE"/>
</dbReference>
<dbReference type="Pfam" id="PF00117">
    <property type="entry name" value="GATase"/>
    <property type="match status" value="1"/>
</dbReference>
<comment type="caution">
    <text evidence="9">Lacks conserved residue(s) required for the propagation of feature annotation.</text>
</comment>
<proteinExistence type="inferred from homology"/>
<dbReference type="PROSITE" id="PS51273">
    <property type="entry name" value="GATASE_TYPE_1"/>
    <property type="match status" value="1"/>
</dbReference>
<comment type="function">
    <text evidence="9">Small subunit of the glutamine-dependent carbamoyl phosphate synthetase (CPSase). CPSase catalyzes the formation of carbamoyl phosphate from the ammonia moiety of glutamine, carbonate, and phosphate donated by ATP, constituting the first step of 2 biosynthetic pathways, one leading to arginine and/or urea and the other to pyrimidine nucleotides. The small subunit (glutamine amidotransferase) binds and cleaves glutamine to supply the large subunit with the substrate ammonia.</text>
</comment>
<dbReference type="EMBL" id="CAMXCH010000002">
    <property type="protein sequence ID" value="CAI3938325.1"/>
    <property type="molecule type" value="Genomic_DNA"/>
</dbReference>
<feature type="active site" evidence="9">
    <location>
        <position position="451"/>
    </location>
</feature>
<sequence length="481" mass="53019">MLWEFFSQCFIYTIRHSSSKGHKDMMDIDTIISRLGGIENAARITKVSTEAIRKWKQARAIPSKHWTTIIQETGLTLSDLQPNELSDSTPHTCPTGANAVLLLEDGTFLWGIGFGAFSSKDNLSIGEICFSTSMTGYQETLTDPSFAGQLITFTFPHIGNVGTNIDDNEANKIVAKGLIVKQPITEPANWRSTSSLQEWLKQHHVSGICGIDTRTLTLRIRDQGPQNALLYFPEDGIFDIPFLQEQVKAWPGLQGMDLAKEVTCATSHQWKNGVWHWGDETSPKPSKTYNVVAIDYGAKHNIFRNLVEVGCNLTVVPATASAEEILSHNPDGVFLSNGPADPAATAHYTVPVLKTLLEKRIPIFGICLGHQLLAHALGGKTYKLDQGHRGANQPVKDLKTGRVEITSQNHGFAVDPKSLPSDAHPTHINLFDGSNEGIASDKYPAFSVQYHPEASPGPTDSHYLFQRFAELMDQHSPNKKQ</sequence>
<feature type="binding site" evidence="9">
    <location>
        <position position="145"/>
    </location>
    <ligand>
        <name>L-glutamine</name>
        <dbReference type="ChEBI" id="CHEBI:58359"/>
    </ligand>
</feature>
<dbReference type="InterPro" id="IPR006274">
    <property type="entry name" value="CarbamoylP_synth_ssu"/>
</dbReference>
<feature type="binding site" evidence="9">
    <location>
        <position position="371"/>
    </location>
    <ligand>
        <name>L-glutamine</name>
        <dbReference type="ChEBI" id="CHEBI:58359"/>
    </ligand>
</feature>
<keyword evidence="6 9" id="KW-0315">Glutamine amidotransferase</keyword>